<protein>
    <submittedName>
        <fullName evidence="1">Uncharacterized protein</fullName>
    </submittedName>
</protein>
<dbReference type="AlphaFoldDB" id="A0A4P9Z4W0"/>
<evidence type="ECO:0000313" key="1">
    <source>
        <dbReference type="EMBL" id="RKP26620.1"/>
    </source>
</evidence>
<sequence length="182" mass="19285">MKSLWKRHVQKPAAAGTGQLLRKTKSSSLFRNSVILMSDIVSFASSSSAPASAKYDACEDGDALVLHDGRFDLFGASAARKRDTIAVAGAGCARDEPATLRNAACKQRPVSMPAPCSTPDATLLQSIIASKGLLGRATLVQLAQYANADACKYHQPRPLSLSSIYPQPTGIEAFQQPHVLSS</sequence>
<reference evidence="2" key="1">
    <citation type="journal article" date="2018" name="Nat. Microbiol.">
        <title>Leveraging single-cell genomics to expand the fungal tree of life.</title>
        <authorList>
            <person name="Ahrendt S.R."/>
            <person name="Quandt C.A."/>
            <person name="Ciobanu D."/>
            <person name="Clum A."/>
            <person name="Salamov A."/>
            <person name="Andreopoulos B."/>
            <person name="Cheng J.F."/>
            <person name="Woyke T."/>
            <person name="Pelin A."/>
            <person name="Henrissat B."/>
            <person name="Reynolds N.K."/>
            <person name="Benny G.L."/>
            <person name="Smith M.E."/>
            <person name="James T.Y."/>
            <person name="Grigoriev I.V."/>
        </authorList>
    </citation>
    <scope>NUCLEOTIDE SEQUENCE [LARGE SCALE GENOMIC DNA]</scope>
    <source>
        <strain evidence="2">Benny S71-1</strain>
    </source>
</reference>
<organism evidence="1 2">
    <name type="scientific">Syncephalis pseudoplumigaleata</name>
    <dbReference type="NCBI Taxonomy" id="1712513"/>
    <lineage>
        <taxon>Eukaryota</taxon>
        <taxon>Fungi</taxon>
        <taxon>Fungi incertae sedis</taxon>
        <taxon>Zoopagomycota</taxon>
        <taxon>Zoopagomycotina</taxon>
        <taxon>Zoopagomycetes</taxon>
        <taxon>Zoopagales</taxon>
        <taxon>Piptocephalidaceae</taxon>
        <taxon>Syncephalis</taxon>
    </lineage>
</organism>
<keyword evidence="2" id="KW-1185">Reference proteome</keyword>
<dbReference type="EMBL" id="KZ989376">
    <property type="protein sequence ID" value="RKP26620.1"/>
    <property type="molecule type" value="Genomic_DNA"/>
</dbReference>
<accession>A0A4P9Z4W0</accession>
<gene>
    <name evidence="1" type="ORF">SYNPS1DRAFT_21659</name>
</gene>
<dbReference type="OrthoDB" id="5595504at2759"/>
<evidence type="ECO:0000313" key="2">
    <source>
        <dbReference type="Proteomes" id="UP000278143"/>
    </source>
</evidence>
<name>A0A4P9Z4W0_9FUNG</name>
<dbReference type="Proteomes" id="UP000278143">
    <property type="component" value="Unassembled WGS sequence"/>
</dbReference>
<proteinExistence type="predicted"/>